<accession>A0A6I3JBS8</accession>
<feature type="domain" description="MIP18 family-like" evidence="1">
    <location>
        <begin position="21"/>
        <end position="86"/>
    </location>
</feature>
<sequence>MNAPVNDPSSAARSAWDIAAAVPDPELPVVTIGDLGILRDVTENDTGCVHVQITPTYSGCPAVETIREDLVEELSCAGYRRVDVEVVLWPAWTTDWITAEGHARLAANGIAPPAPVRFTGGPVDVRIAVRCPRCGSPDTRELSRFGATACKALRVCGDCAEPFDHVKPI</sequence>
<dbReference type="InterPro" id="IPR002744">
    <property type="entry name" value="MIP18-like"/>
</dbReference>
<dbReference type="SUPFAM" id="SSF117916">
    <property type="entry name" value="Fe-S cluster assembly (FSCA) domain-like"/>
    <property type="match status" value="1"/>
</dbReference>
<dbReference type="InterPro" id="IPR011883">
    <property type="entry name" value="PaaD-like"/>
</dbReference>
<dbReference type="PANTHER" id="PTHR42831">
    <property type="entry name" value="FE-S PROTEIN MATURATION AUXILIARY FACTOR YITW"/>
    <property type="match status" value="1"/>
</dbReference>
<dbReference type="EMBL" id="WLCI01000011">
    <property type="protein sequence ID" value="MTB95499.1"/>
    <property type="molecule type" value="Genomic_DNA"/>
</dbReference>
<dbReference type="InterPro" id="IPR052339">
    <property type="entry name" value="Fe-S_Maturation_MIP18"/>
</dbReference>
<dbReference type="AlphaFoldDB" id="A0A6I3JBS8"/>
<name>A0A6I3JBS8_9ACTN</name>
<dbReference type="Pfam" id="PF23451">
    <property type="entry name" value="Zn_ribbon_PaaD"/>
    <property type="match status" value="1"/>
</dbReference>
<dbReference type="Pfam" id="PF01883">
    <property type="entry name" value="FeS_assembly_P"/>
    <property type="match status" value="1"/>
</dbReference>
<evidence type="ECO:0000259" key="1">
    <source>
        <dbReference type="Pfam" id="PF01883"/>
    </source>
</evidence>
<dbReference type="InterPro" id="IPR034904">
    <property type="entry name" value="FSCA_dom_sf"/>
</dbReference>
<gene>
    <name evidence="3" type="primary">paaJ</name>
    <name evidence="3" type="ORF">GGQ22_10425</name>
</gene>
<dbReference type="NCBIfam" id="TIGR02159">
    <property type="entry name" value="PA_CoA_Oxy4"/>
    <property type="match status" value="1"/>
</dbReference>
<dbReference type="RefSeq" id="WP_171896445.1">
    <property type="nucleotide sequence ID" value="NZ_CP053660.1"/>
</dbReference>
<dbReference type="PANTHER" id="PTHR42831:SF3">
    <property type="entry name" value="1,2-PHENYLACETYL-COA EPOXIDASE, SUBUNIT D-RELATED"/>
    <property type="match status" value="1"/>
</dbReference>
<evidence type="ECO:0000313" key="3">
    <source>
        <dbReference type="EMBL" id="MTB95499.1"/>
    </source>
</evidence>
<dbReference type="Proteomes" id="UP000433406">
    <property type="component" value="Unassembled WGS sequence"/>
</dbReference>
<reference evidence="3 4" key="1">
    <citation type="submission" date="2019-10" db="EMBL/GenBank/DDBJ databases">
        <title>Nocardioides novel species isolated from the excrement of Marmot.</title>
        <authorList>
            <person name="Zhang G."/>
        </authorList>
    </citation>
    <scope>NUCLEOTIDE SEQUENCE [LARGE SCALE GENOMIC DNA]</scope>
    <source>
        <strain evidence="4">zg-579</strain>
    </source>
</reference>
<organism evidence="3 4">
    <name type="scientific">Nocardioides marmotae</name>
    <dbReference type="NCBI Taxonomy" id="2663857"/>
    <lineage>
        <taxon>Bacteria</taxon>
        <taxon>Bacillati</taxon>
        <taxon>Actinomycetota</taxon>
        <taxon>Actinomycetes</taxon>
        <taxon>Propionibacteriales</taxon>
        <taxon>Nocardioidaceae</taxon>
        <taxon>Nocardioides</taxon>
    </lineage>
</organism>
<keyword evidence="4" id="KW-1185">Reference proteome</keyword>
<protein>
    <submittedName>
        <fullName evidence="3">Phenylacetate-CoA oxygenase subunit PaaJ</fullName>
    </submittedName>
</protein>
<dbReference type="InterPro" id="IPR056572">
    <property type="entry name" value="Zn_ribbon_PaaD"/>
</dbReference>
<dbReference type="Gene3D" id="3.30.300.130">
    <property type="entry name" value="Fe-S cluster assembly (FSCA)"/>
    <property type="match status" value="1"/>
</dbReference>
<comment type="caution">
    <text evidence="3">The sequence shown here is derived from an EMBL/GenBank/DDBJ whole genome shotgun (WGS) entry which is preliminary data.</text>
</comment>
<evidence type="ECO:0000259" key="2">
    <source>
        <dbReference type="Pfam" id="PF23451"/>
    </source>
</evidence>
<evidence type="ECO:0000313" key="4">
    <source>
        <dbReference type="Proteomes" id="UP000433406"/>
    </source>
</evidence>
<feature type="domain" description="PaaD zinc beta ribbon" evidence="2">
    <location>
        <begin position="127"/>
        <end position="167"/>
    </location>
</feature>
<proteinExistence type="predicted"/>